<gene>
    <name evidence="1" type="ORF">M3P05_09445</name>
</gene>
<organism evidence="1 2">
    <name type="scientific">Parendozoicomonas callyspongiae</name>
    <dbReference type="NCBI Taxonomy" id="2942213"/>
    <lineage>
        <taxon>Bacteria</taxon>
        <taxon>Pseudomonadati</taxon>
        <taxon>Pseudomonadota</taxon>
        <taxon>Gammaproteobacteria</taxon>
        <taxon>Oceanospirillales</taxon>
        <taxon>Endozoicomonadaceae</taxon>
        <taxon>Parendozoicomonas</taxon>
    </lineage>
</organism>
<name>A0ABT0PFX1_9GAMM</name>
<sequence>MAGFTDQACAYEIPIRADERRVGYIDFQPPSPVLFTAILITRPTGIQALSYIQHFLYNDCILAIETAAKALLYSHNSPSQRRYQPPPGKMFFESADNEERRLILFYEGLFEYSDSVPEKLTIYMSLIREDANKMTEPSFDTTPQPLLATIAYTVAANTDLLDYEPILDSINILTTPRLAKPVLIPSGPETPASQLTPTLTPTLVSTLTGACIGALTSSVAYLYVPHASSIPLIAIPGFSLCGLVWGENDRLKAIRGPRFPSSMNQTLVKRSRFTTQPRFGQQPCASVPAPEPVEGDEVVLATQPMRTRITPQKPKNE</sequence>
<evidence type="ECO:0000313" key="1">
    <source>
        <dbReference type="EMBL" id="MCL6270156.1"/>
    </source>
</evidence>
<comment type="caution">
    <text evidence="1">The sequence shown here is derived from an EMBL/GenBank/DDBJ whole genome shotgun (WGS) entry which is preliminary data.</text>
</comment>
<proteinExistence type="predicted"/>
<reference evidence="1 2" key="1">
    <citation type="submission" date="2022-05" db="EMBL/GenBank/DDBJ databases">
        <authorList>
            <person name="Park J.-S."/>
        </authorList>
    </citation>
    <scope>NUCLEOTIDE SEQUENCE [LARGE SCALE GENOMIC DNA]</scope>
    <source>
        <strain evidence="1 2">2012CJ34-2</strain>
    </source>
</reference>
<dbReference type="Proteomes" id="UP001203338">
    <property type="component" value="Unassembled WGS sequence"/>
</dbReference>
<accession>A0ABT0PFX1</accession>
<protein>
    <submittedName>
        <fullName evidence="1">Uncharacterized protein</fullName>
    </submittedName>
</protein>
<keyword evidence="2" id="KW-1185">Reference proteome</keyword>
<evidence type="ECO:0000313" key="2">
    <source>
        <dbReference type="Proteomes" id="UP001203338"/>
    </source>
</evidence>
<dbReference type="EMBL" id="JAMFLX010000011">
    <property type="protein sequence ID" value="MCL6270156.1"/>
    <property type="molecule type" value="Genomic_DNA"/>
</dbReference>
<dbReference type="RefSeq" id="WP_249699319.1">
    <property type="nucleotide sequence ID" value="NZ_JAMFLX010000011.1"/>
</dbReference>